<dbReference type="HOGENOM" id="CLU_1413865_0_0_10"/>
<evidence type="ECO:0000313" key="1">
    <source>
        <dbReference type="EMBL" id="AHF17685.1"/>
    </source>
</evidence>
<keyword evidence="2" id="KW-1185">Reference proteome</keyword>
<evidence type="ECO:0000313" key="2">
    <source>
        <dbReference type="Proteomes" id="UP000003586"/>
    </source>
</evidence>
<organism evidence="1 2">
    <name type="scientific">Niabella soli DSM 19437</name>
    <dbReference type="NCBI Taxonomy" id="929713"/>
    <lineage>
        <taxon>Bacteria</taxon>
        <taxon>Pseudomonadati</taxon>
        <taxon>Bacteroidota</taxon>
        <taxon>Chitinophagia</taxon>
        <taxon>Chitinophagales</taxon>
        <taxon>Chitinophagaceae</taxon>
        <taxon>Niabella</taxon>
    </lineage>
</organism>
<protein>
    <submittedName>
        <fullName evidence="1">Uncharacterized protein</fullName>
    </submittedName>
</protein>
<gene>
    <name evidence="1" type="ORF">NIASO_12285</name>
</gene>
<accession>W0F3T2</accession>
<dbReference type="Proteomes" id="UP000003586">
    <property type="component" value="Chromosome"/>
</dbReference>
<sequence length="192" mass="21468">MEDKDDIGPILENLKAHNRSALENTLSVPKGYFDAFSEKLMKRINTDASMVTEAADFPILASVSRKMPFTVPDYYFDEIRDYRPRPAAIIPFKKGVSIAASFIIIATTGMLLTTRKPLREGRYQPSAVSINELTNEQLERFIGRAVPFENSTPDQVGLTTINAATLLKDVPSEDLSDFLDDTTETVEQSQPY</sequence>
<dbReference type="KEGG" id="nso:NIASO_12285"/>
<dbReference type="STRING" id="929713.NIASO_12285"/>
<proteinExistence type="predicted"/>
<name>W0F3T2_9BACT</name>
<dbReference type="EMBL" id="CP007035">
    <property type="protein sequence ID" value="AHF17685.1"/>
    <property type="molecule type" value="Genomic_DNA"/>
</dbReference>
<dbReference type="RefSeq" id="WP_008585904.1">
    <property type="nucleotide sequence ID" value="NZ_CP007035.1"/>
</dbReference>
<dbReference type="OrthoDB" id="677448at2"/>
<reference evidence="1 2" key="1">
    <citation type="submission" date="2013-12" db="EMBL/GenBank/DDBJ databases">
        <authorList>
            <consortium name="DOE Joint Genome Institute"/>
            <person name="Eisen J."/>
            <person name="Huntemann M."/>
            <person name="Han J."/>
            <person name="Chen A."/>
            <person name="Kyrpides N."/>
            <person name="Mavromatis K."/>
            <person name="Markowitz V."/>
            <person name="Palaniappan K."/>
            <person name="Ivanova N."/>
            <person name="Schaumberg A."/>
            <person name="Pati A."/>
            <person name="Liolios K."/>
            <person name="Nordberg H.P."/>
            <person name="Cantor M.N."/>
            <person name="Hua S.X."/>
            <person name="Woyke T."/>
        </authorList>
    </citation>
    <scope>NUCLEOTIDE SEQUENCE [LARGE SCALE GENOMIC DNA]</scope>
    <source>
        <strain evidence="2">DSM 19437</strain>
    </source>
</reference>
<dbReference type="AlphaFoldDB" id="W0F3T2"/>